<reference evidence="1 2" key="1">
    <citation type="submission" date="2020-03" db="EMBL/GenBank/DDBJ databases">
        <title>The Isolation and Genome Sequence of a Novel Cyanophage S-N03 from the Huanghai Sea, China.</title>
        <authorList>
            <person name="Jiang T."/>
        </authorList>
    </citation>
    <scope>NUCLEOTIDE SEQUENCE [LARGE SCALE GENOMIC DNA]</scope>
</reference>
<dbReference type="EMBL" id="MT162466">
    <property type="protein sequence ID" value="QIN96684.1"/>
    <property type="molecule type" value="Genomic_DNA"/>
</dbReference>
<accession>A0A6G8R5M2</accession>
<dbReference type="RefSeq" id="YP_010669064.1">
    <property type="nucleotide sequence ID" value="NC_070959.1"/>
</dbReference>
<dbReference type="GeneID" id="77945218"/>
<evidence type="ECO:0000313" key="2">
    <source>
        <dbReference type="Proteomes" id="UP000502617"/>
    </source>
</evidence>
<keyword evidence="2" id="KW-1185">Reference proteome</keyword>
<dbReference type="Proteomes" id="UP000502617">
    <property type="component" value="Segment"/>
</dbReference>
<protein>
    <submittedName>
        <fullName evidence="1">Uncharacterized protein</fullName>
    </submittedName>
</protein>
<organism evidence="1 2">
    <name type="scientific">Synechococcus phage S-N03</name>
    <dbReference type="NCBI Taxonomy" id="2718943"/>
    <lineage>
        <taxon>Viruses</taxon>
        <taxon>Duplodnaviria</taxon>
        <taxon>Heunggongvirae</taxon>
        <taxon>Uroviricota</taxon>
        <taxon>Caudoviricetes</taxon>
        <taxon>Pantevenvirales</taxon>
        <taxon>Kyanoviridae</taxon>
        <taxon>Huanghaivirus</taxon>
        <taxon>Huanghaivirus snothree</taxon>
    </lineage>
</organism>
<proteinExistence type="predicted"/>
<evidence type="ECO:0000313" key="1">
    <source>
        <dbReference type="EMBL" id="QIN96684.1"/>
    </source>
</evidence>
<dbReference type="KEGG" id="vg:77945218"/>
<sequence>MNYSELQDMIDKCDKLLDYMEALSEDKFLTLHHFYNTTYDMRECLRLQEIEYHRIQLEKTFTLS</sequence>
<name>A0A6G8R5M2_9CAUD</name>